<keyword evidence="2" id="KW-1185">Reference proteome</keyword>
<organism evidence="1 2">
    <name type="scientific">Paracoccus aminophilus JCM 7686</name>
    <dbReference type="NCBI Taxonomy" id="1367847"/>
    <lineage>
        <taxon>Bacteria</taxon>
        <taxon>Pseudomonadati</taxon>
        <taxon>Pseudomonadota</taxon>
        <taxon>Alphaproteobacteria</taxon>
        <taxon>Rhodobacterales</taxon>
        <taxon>Paracoccaceae</taxon>
        <taxon>Paracoccus</taxon>
    </lineage>
</organism>
<evidence type="ECO:0000313" key="2">
    <source>
        <dbReference type="Proteomes" id="UP000015480"/>
    </source>
</evidence>
<dbReference type="Proteomes" id="UP000015480">
    <property type="component" value="Chromosome"/>
</dbReference>
<protein>
    <submittedName>
        <fullName evidence="1">Uncharacterized protein</fullName>
    </submittedName>
</protein>
<proteinExistence type="predicted"/>
<accession>S5XL07</accession>
<dbReference type="AlphaFoldDB" id="S5XL07"/>
<dbReference type="HOGENOM" id="CLU_2808488_0_0_5"/>
<dbReference type="NCBIfam" id="NF047331">
    <property type="entry name" value="phage_HTJ"/>
    <property type="match status" value="1"/>
</dbReference>
<reference evidence="1 2" key="1">
    <citation type="journal article" date="2014" name="BMC Genomics">
        <title>Architecture and functions of a multipartite genome of the methylotrophic bacterium Paracoccus aminophilus JCM 7686, containing primary and secondary chromids.</title>
        <authorList>
            <person name="Dziewit L."/>
            <person name="Czarnecki J."/>
            <person name="Wibberg D."/>
            <person name="Radlinska M."/>
            <person name="Mrozek P."/>
            <person name="Szymczak M."/>
            <person name="Schluter A."/>
            <person name="Puhler A."/>
            <person name="Bartosik D."/>
        </authorList>
    </citation>
    <scope>NUCLEOTIDE SEQUENCE [LARGE SCALE GENOMIC DNA]</scope>
    <source>
        <strain evidence="1">JCM 7686</strain>
    </source>
</reference>
<evidence type="ECO:0000313" key="1">
    <source>
        <dbReference type="EMBL" id="AGT07899.1"/>
    </source>
</evidence>
<dbReference type="STRING" id="1367847.JCM7686_0790"/>
<dbReference type="KEGG" id="pami:JCM7686_0790"/>
<dbReference type="PATRIC" id="fig|1367847.3.peg.746"/>
<dbReference type="EMBL" id="CP006650">
    <property type="protein sequence ID" value="AGT07899.1"/>
    <property type="molecule type" value="Genomic_DNA"/>
</dbReference>
<sequence>MPYTQADADRLRAAIAKGASKIELNGEKVEFRSLADMRETLNMIESDLAGGQRSAFRISYPRASRGL</sequence>
<name>S5XL07_PARAH</name>
<dbReference type="OrthoDB" id="7581025at2"/>
<dbReference type="RefSeq" id="WP_020949538.1">
    <property type="nucleotide sequence ID" value="NC_022041.1"/>
</dbReference>
<gene>
    <name evidence="1" type="ORF">JCM7686_0790</name>
</gene>